<keyword evidence="3" id="KW-0808">Transferase</keyword>
<protein>
    <submittedName>
        <fullName evidence="10">Laccase domain protein</fullName>
    </submittedName>
</protein>
<sequence length="215" mass="23703">MVLLARQSSASFELDSESWQFFPALTAAGLPHAFSLRTCGIDRPPPVRELGLDPDRLVGAEQTHGNGIAFVERPTPLFYPSVDGLLTACRDVALKIRVADCAAVYLFDPEIPAVGIVHSGRNGSEAQIVKKAIESFRSRWGSPPERLIVQVSPCIRPPHYEVDFVQQIREQALGMGVRDFFDCGICTACHLDRYFSFRAEKGVTGRMWAVAMLPA</sequence>
<dbReference type="CDD" id="cd16833">
    <property type="entry name" value="YfiH"/>
    <property type="match status" value="1"/>
</dbReference>
<evidence type="ECO:0000256" key="8">
    <source>
        <dbReference type="ARBA" id="ARBA00048968"/>
    </source>
</evidence>
<keyword evidence="4" id="KW-0479">Metal-binding</keyword>
<organism evidence="10 11">
    <name type="scientific">Methylacidimicrobium tartarophylax</name>
    <dbReference type="NCBI Taxonomy" id="1041768"/>
    <lineage>
        <taxon>Bacteria</taxon>
        <taxon>Pseudomonadati</taxon>
        <taxon>Verrucomicrobiota</taxon>
        <taxon>Methylacidimicrobium</taxon>
    </lineage>
</organism>
<evidence type="ECO:0000256" key="7">
    <source>
        <dbReference type="ARBA" id="ARBA00047989"/>
    </source>
</evidence>
<dbReference type="InterPro" id="IPR003730">
    <property type="entry name" value="Cu_polyphenol_OxRdtase"/>
</dbReference>
<dbReference type="SUPFAM" id="SSF64438">
    <property type="entry name" value="CNF1/YfiH-like putative cysteine hydrolases"/>
    <property type="match status" value="1"/>
</dbReference>
<evidence type="ECO:0000313" key="10">
    <source>
        <dbReference type="EMBL" id="VVM06294.1"/>
    </source>
</evidence>
<comment type="catalytic activity">
    <reaction evidence="8">
        <text>adenosine + phosphate = alpha-D-ribose 1-phosphate + adenine</text>
        <dbReference type="Rhea" id="RHEA:27642"/>
        <dbReference type="ChEBI" id="CHEBI:16335"/>
        <dbReference type="ChEBI" id="CHEBI:16708"/>
        <dbReference type="ChEBI" id="CHEBI:43474"/>
        <dbReference type="ChEBI" id="CHEBI:57720"/>
        <dbReference type="EC" id="2.4.2.1"/>
    </reaction>
    <physiologicalReaction direction="left-to-right" evidence="8">
        <dbReference type="Rhea" id="RHEA:27643"/>
    </physiologicalReaction>
</comment>
<keyword evidence="5" id="KW-0378">Hydrolase</keyword>
<dbReference type="EMBL" id="CABFVA020000065">
    <property type="protein sequence ID" value="VVM06294.1"/>
    <property type="molecule type" value="Genomic_DNA"/>
</dbReference>
<keyword evidence="11" id="KW-1185">Reference proteome</keyword>
<comment type="similarity">
    <text evidence="2">Belongs to the purine nucleoside phosphorylase YfiH/LACC1 family.</text>
</comment>
<dbReference type="InterPro" id="IPR038371">
    <property type="entry name" value="Cu_polyphenol_OxRdtase_sf"/>
</dbReference>
<evidence type="ECO:0000313" key="11">
    <source>
        <dbReference type="Proteomes" id="UP000334923"/>
    </source>
</evidence>
<name>A0A5E6MLI7_9BACT</name>
<proteinExistence type="inferred from homology"/>
<evidence type="ECO:0000256" key="5">
    <source>
        <dbReference type="ARBA" id="ARBA00022801"/>
    </source>
</evidence>
<evidence type="ECO:0000256" key="4">
    <source>
        <dbReference type="ARBA" id="ARBA00022723"/>
    </source>
</evidence>
<evidence type="ECO:0000256" key="3">
    <source>
        <dbReference type="ARBA" id="ARBA00022679"/>
    </source>
</evidence>
<evidence type="ECO:0000256" key="1">
    <source>
        <dbReference type="ARBA" id="ARBA00000553"/>
    </source>
</evidence>
<dbReference type="Pfam" id="PF02578">
    <property type="entry name" value="Cu-oxidase_4"/>
    <property type="match status" value="1"/>
</dbReference>
<dbReference type="GO" id="GO:0005507">
    <property type="term" value="F:copper ion binding"/>
    <property type="evidence" value="ECO:0007669"/>
    <property type="project" value="TreeGrafter"/>
</dbReference>
<accession>A0A5E6MLI7</accession>
<dbReference type="GO" id="GO:0017061">
    <property type="term" value="F:S-methyl-5-thioadenosine phosphorylase activity"/>
    <property type="evidence" value="ECO:0007669"/>
    <property type="project" value="UniProtKB-EC"/>
</dbReference>
<dbReference type="PANTHER" id="PTHR30616">
    <property type="entry name" value="UNCHARACTERIZED PROTEIN YFIH"/>
    <property type="match status" value="1"/>
</dbReference>
<gene>
    <name evidence="10" type="ORF">MAMT_01113</name>
</gene>
<evidence type="ECO:0000256" key="9">
    <source>
        <dbReference type="ARBA" id="ARBA00049893"/>
    </source>
</evidence>
<keyword evidence="6" id="KW-0862">Zinc</keyword>
<dbReference type="RefSeq" id="WP_142659975.1">
    <property type="nucleotide sequence ID" value="NZ_CABFVA020000065.1"/>
</dbReference>
<comment type="catalytic activity">
    <reaction evidence="7">
        <text>adenosine + H2O + H(+) = inosine + NH4(+)</text>
        <dbReference type="Rhea" id="RHEA:24408"/>
        <dbReference type="ChEBI" id="CHEBI:15377"/>
        <dbReference type="ChEBI" id="CHEBI:15378"/>
        <dbReference type="ChEBI" id="CHEBI:16335"/>
        <dbReference type="ChEBI" id="CHEBI:17596"/>
        <dbReference type="ChEBI" id="CHEBI:28938"/>
        <dbReference type="EC" id="3.5.4.4"/>
    </reaction>
    <physiologicalReaction direction="left-to-right" evidence="7">
        <dbReference type="Rhea" id="RHEA:24409"/>
    </physiologicalReaction>
</comment>
<comment type="catalytic activity">
    <reaction evidence="9">
        <text>S-methyl-5'-thioadenosine + phosphate = 5-(methylsulfanyl)-alpha-D-ribose 1-phosphate + adenine</text>
        <dbReference type="Rhea" id="RHEA:11852"/>
        <dbReference type="ChEBI" id="CHEBI:16708"/>
        <dbReference type="ChEBI" id="CHEBI:17509"/>
        <dbReference type="ChEBI" id="CHEBI:43474"/>
        <dbReference type="ChEBI" id="CHEBI:58533"/>
        <dbReference type="EC" id="2.4.2.28"/>
    </reaction>
    <physiologicalReaction direction="left-to-right" evidence="9">
        <dbReference type="Rhea" id="RHEA:11853"/>
    </physiologicalReaction>
</comment>
<dbReference type="OrthoDB" id="4279at2"/>
<dbReference type="AlphaFoldDB" id="A0A5E6MLI7"/>
<dbReference type="InterPro" id="IPR011324">
    <property type="entry name" value="Cytotoxic_necrot_fac-like_cat"/>
</dbReference>
<evidence type="ECO:0000256" key="6">
    <source>
        <dbReference type="ARBA" id="ARBA00022833"/>
    </source>
</evidence>
<dbReference type="Gene3D" id="3.60.140.10">
    <property type="entry name" value="CNF1/YfiH-like putative cysteine hydrolases"/>
    <property type="match status" value="2"/>
</dbReference>
<evidence type="ECO:0000256" key="2">
    <source>
        <dbReference type="ARBA" id="ARBA00007353"/>
    </source>
</evidence>
<reference evidence="10 11" key="1">
    <citation type="submission" date="2019-09" db="EMBL/GenBank/DDBJ databases">
        <authorList>
            <person name="Cremers G."/>
        </authorList>
    </citation>
    <scope>NUCLEOTIDE SEQUENCE [LARGE SCALE GENOMIC DNA]</scope>
    <source>
        <strain evidence="10">4A</strain>
    </source>
</reference>
<dbReference type="PANTHER" id="PTHR30616:SF2">
    <property type="entry name" value="PURINE NUCLEOSIDE PHOSPHORYLASE LACC1"/>
    <property type="match status" value="1"/>
</dbReference>
<dbReference type="Proteomes" id="UP000334923">
    <property type="component" value="Unassembled WGS sequence"/>
</dbReference>
<comment type="catalytic activity">
    <reaction evidence="1">
        <text>inosine + phosphate = alpha-D-ribose 1-phosphate + hypoxanthine</text>
        <dbReference type="Rhea" id="RHEA:27646"/>
        <dbReference type="ChEBI" id="CHEBI:17368"/>
        <dbReference type="ChEBI" id="CHEBI:17596"/>
        <dbReference type="ChEBI" id="CHEBI:43474"/>
        <dbReference type="ChEBI" id="CHEBI:57720"/>
        <dbReference type="EC" id="2.4.2.1"/>
    </reaction>
    <physiologicalReaction direction="left-to-right" evidence="1">
        <dbReference type="Rhea" id="RHEA:27647"/>
    </physiologicalReaction>
</comment>
<dbReference type="GO" id="GO:0016787">
    <property type="term" value="F:hydrolase activity"/>
    <property type="evidence" value="ECO:0007669"/>
    <property type="project" value="UniProtKB-KW"/>
</dbReference>